<dbReference type="PANTHER" id="PTHR11803">
    <property type="entry name" value="2-IMINOBUTANOATE/2-IMINOPROPANOATE DEAMINASE RIDA"/>
    <property type="match status" value="1"/>
</dbReference>
<gene>
    <name evidence="2" type="ORF">J2S69_000374</name>
    <name evidence="1" type="ORF">O2L01_21475</name>
</gene>
<name>A0A9X3PLE3_9ACTN</name>
<evidence type="ECO:0000313" key="3">
    <source>
        <dbReference type="Proteomes" id="UP001145799"/>
    </source>
</evidence>
<dbReference type="SUPFAM" id="SSF55298">
    <property type="entry name" value="YjgF-like"/>
    <property type="match status" value="1"/>
</dbReference>
<dbReference type="GO" id="GO:0019239">
    <property type="term" value="F:deaminase activity"/>
    <property type="evidence" value="ECO:0007669"/>
    <property type="project" value="TreeGrafter"/>
</dbReference>
<sequence length="132" mass="14771">MLIRETVVPAEMKEVHERFRYAPGVKAGPFLFMAGQLGRDENLNAVEDKEAQFTQAFVNVEKVLAEAGATFDDVVDMVTYHTDMRDLELFIKVKDRFFTNLEQLPAWTALGVAALAMPGLFAEVKCTAMLPD</sequence>
<dbReference type="Proteomes" id="UP001183604">
    <property type="component" value="Unassembled WGS sequence"/>
</dbReference>
<dbReference type="Gene3D" id="3.30.1330.40">
    <property type="entry name" value="RutC-like"/>
    <property type="match status" value="1"/>
</dbReference>
<accession>A0A9X3PLE3</accession>
<evidence type="ECO:0000313" key="1">
    <source>
        <dbReference type="EMBL" id="MDA1387579.1"/>
    </source>
</evidence>
<dbReference type="RefSeq" id="WP_270124084.1">
    <property type="nucleotide sequence ID" value="NZ_BAAAOM010000002.1"/>
</dbReference>
<dbReference type="CDD" id="cd02198">
    <property type="entry name" value="YjgH_like"/>
    <property type="match status" value="1"/>
</dbReference>
<keyword evidence="4" id="KW-1185">Reference proteome</keyword>
<evidence type="ECO:0000313" key="2">
    <source>
        <dbReference type="EMBL" id="MDR7336655.1"/>
    </source>
</evidence>
<organism evidence="1 3">
    <name type="scientific">Glycomyces lechevalierae</name>
    <dbReference type="NCBI Taxonomy" id="256034"/>
    <lineage>
        <taxon>Bacteria</taxon>
        <taxon>Bacillati</taxon>
        <taxon>Actinomycetota</taxon>
        <taxon>Actinomycetes</taxon>
        <taxon>Glycomycetales</taxon>
        <taxon>Glycomycetaceae</taxon>
        <taxon>Glycomyces</taxon>
    </lineage>
</organism>
<dbReference type="InterPro" id="IPR038743">
    <property type="entry name" value="YjgH-like"/>
</dbReference>
<dbReference type="PANTHER" id="PTHR11803:SF44">
    <property type="entry name" value="RUTC FAMILY PROTEIN YJGH"/>
    <property type="match status" value="1"/>
</dbReference>
<dbReference type="EMBL" id="JAPZVQ010000017">
    <property type="protein sequence ID" value="MDA1387579.1"/>
    <property type="molecule type" value="Genomic_DNA"/>
</dbReference>
<dbReference type="Proteomes" id="UP001145799">
    <property type="component" value="Unassembled WGS sequence"/>
</dbReference>
<protein>
    <submittedName>
        <fullName evidence="2">Enamine deaminase RidA (YjgF/YER057c/UK114 family)</fullName>
    </submittedName>
    <submittedName>
        <fullName evidence="1">RidA family protein</fullName>
    </submittedName>
</protein>
<dbReference type="GO" id="GO:0005829">
    <property type="term" value="C:cytosol"/>
    <property type="evidence" value="ECO:0007669"/>
    <property type="project" value="TreeGrafter"/>
</dbReference>
<evidence type="ECO:0000313" key="4">
    <source>
        <dbReference type="Proteomes" id="UP001183604"/>
    </source>
</evidence>
<reference evidence="1" key="1">
    <citation type="submission" date="2022-12" db="EMBL/GenBank/DDBJ databases">
        <title>Gycomyces niveus sp.nov., a novel actinomycete isolated from soil in Shouguang.</title>
        <authorList>
            <person name="Yang X."/>
        </authorList>
    </citation>
    <scope>NUCLEOTIDE SEQUENCE</scope>
    <source>
        <strain evidence="1">DSM 44724</strain>
    </source>
</reference>
<dbReference type="EMBL" id="JAVDYD010000001">
    <property type="protein sequence ID" value="MDR7336655.1"/>
    <property type="molecule type" value="Genomic_DNA"/>
</dbReference>
<dbReference type="Pfam" id="PF01042">
    <property type="entry name" value="Ribonuc_L-PSP"/>
    <property type="match status" value="1"/>
</dbReference>
<dbReference type="AlphaFoldDB" id="A0A9X3PLE3"/>
<proteinExistence type="predicted"/>
<reference evidence="2 4" key="2">
    <citation type="submission" date="2023-07" db="EMBL/GenBank/DDBJ databases">
        <title>Sequencing the genomes of 1000 actinobacteria strains.</title>
        <authorList>
            <person name="Klenk H.-P."/>
        </authorList>
    </citation>
    <scope>NUCLEOTIDE SEQUENCE [LARGE SCALE GENOMIC DNA]</scope>
    <source>
        <strain evidence="2 4">DSM 44724</strain>
    </source>
</reference>
<comment type="caution">
    <text evidence="1">The sequence shown here is derived from an EMBL/GenBank/DDBJ whole genome shotgun (WGS) entry which is preliminary data.</text>
</comment>
<dbReference type="InterPro" id="IPR006175">
    <property type="entry name" value="YjgF/YER057c/UK114"/>
</dbReference>
<dbReference type="InterPro" id="IPR035959">
    <property type="entry name" value="RutC-like_sf"/>
</dbReference>